<reference evidence="1" key="2">
    <citation type="journal article" date="2015" name="Fish Shellfish Immunol.">
        <title>Early steps in the European eel (Anguilla anguilla)-Vibrio vulnificus interaction in the gills: Role of the RtxA13 toxin.</title>
        <authorList>
            <person name="Callol A."/>
            <person name="Pajuelo D."/>
            <person name="Ebbesson L."/>
            <person name="Teles M."/>
            <person name="MacKenzie S."/>
            <person name="Amaro C."/>
        </authorList>
    </citation>
    <scope>NUCLEOTIDE SEQUENCE</scope>
</reference>
<reference evidence="1" key="1">
    <citation type="submission" date="2014-11" db="EMBL/GenBank/DDBJ databases">
        <authorList>
            <person name="Amaro Gonzalez C."/>
        </authorList>
    </citation>
    <scope>NUCLEOTIDE SEQUENCE</scope>
</reference>
<proteinExistence type="predicted"/>
<evidence type="ECO:0000313" key="1">
    <source>
        <dbReference type="EMBL" id="JAH61188.1"/>
    </source>
</evidence>
<dbReference type="AlphaFoldDB" id="A0A0E9U8A4"/>
<protein>
    <submittedName>
        <fullName evidence="1">Uncharacterized protein</fullName>
    </submittedName>
</protein>
<sequence length="41" mass="4590">MGTYHFTLYTHIHISAFSHRLCLTTGSAAQNLTDQLNQLIA</sequence>
<dbReference type="EMBL" id="GBXM01047389">
    <property type="protein sequence ID" value="JAH61188.1"/>
    <property type="molecule type" value="Transcribed_RNA"/>
</dbReference>
<organism evidence="1">
    <name type="scientific">Anguilla anguilla</name>
    <name type="common">European freshwater eel</name>
    <name type="synonym">Muraena anguilla</name>
    <dbReference type="NCBI Taxonomy" id="7936"/>
    <lineage>
        <taxon>Eukaryota</taxon>
        <taxon>Metazoa</taxon>
        <taxon>Chordata</taxon>
        <taxon>Craniata</taxon>
        <taxon>Vertebrata</taxon>
        <taxon>Euteleostomi</taxon>
        <taxon>Actinopterygii</taxon>
        <taxon>Neopterygii</taxon>
        <taxon>Teleostei</taxon>
        <taxon>Anguilliformes</taxon>
        <taxon>Anguillidae</taxon>
        <taxon>Anguilla</taxon>
    </lineage>
</organism>
<name>A0A0E9U8A4_ANGAN</name>
<accession>A0A0E9U8A4</accession>